<evidence type="ECO:0000313" key="2">
    <source>
        <dbReference type="EMBL" id="KDM91154.1"/>
    </source>
</evidence>
<reference evidence="2 3" key="1">
    <citation type="submission" date="2014-04" db="EMBL/GenBank/DDBJ databases">
        <title>Draft genome sequence of Photobacterium halotolerans S2753: a solonamide, ngercheumicin and holomycin producer.</title>
        <authorList>
            <person name="Machado H.R."/>
            <person name="Gram L."/>
        </authorList>
    </citation>
    <scope>NUCLEOTIDE SEQUENCE [LARGE SCALE GENOMIC DNA]</scope>
    <source>
        <strain evidence="2 3">S2753</strain>
    </source>
</reference>
<dbReference type="RefSeq" id="WP_036753395.1">
    <property type="nucleotide sequence ID" value="NZ_JAGSGC010000009.1"/>
</dbReference>
<organism evidence="2 3">
    <name type="scientific">Photobacterium galatheae</name>
    <dbReference type="NCBI Taxonomy" id="1654360"/>
    <lineage>
        <taxon>Bacteria</taxon>
        <taxon>Pseudomonadati</taxon>
        <taxon>Pseudomonadota</taxon>
        <taxon>Gammaproteobacteria</taxon>
        <taxon>Vibrionales</taxon>
        <taxon>Vibrionaceae</taxon>
        <taxon>Photobacterium</taxon>
    </lineage>
</organism>
<keyword evidence="1" id="KW-0812">Transmembrane</keyword>
<keyword evidence="1" id="KW-1133">Transmembrane helix</keyword>
<dbReference type="STRING" id="1654360.EA58_13470"/>
<gene>
    <name evidence="2" type="ORF">EA58_13470</name>
</gene>
<dbReference type="Proteomes" id="UP000027192">
    <property type="component" value="Unassembled WGS sequence"/>
</dbReference>
<evidence type="ECO:0000313" key="3">
    <source>
        <dbReference type="Proteomes" id="UP000027192"/>
    </source>
</evidence>
<feature type="transmembrane region" description="Helical" evidence="1">
    <location>
        <begin position="62"/>
        <end position="85"/>
    </location>
</feature>
<sequence>MRDDNTAVLYEHVRSALSDEQGYARHLDEKAARLLGLHSAVIAGFTILVFMASSLFLPPEHVIGWLAGIAVLLTYVGLISAWSLLFRLLRPSDAYGVVLPETWLEDMKQQGANMNAHLALVRCYTVWQKLNHNNQQKNLLLTKAYHEIVFSAWLIAIALLLLLAAKYFGLDL</sequence>
<keyword evidence="3" id="KW-1185">Reference proteome</keyword>
<dbReference type="EMBL" id="JMIB01000026">
    <property type="protein sequence ID" value="KDM91154.1"/>
    <property type="molecule type" value="Genomic_DNA"/>
</dbReference>
<keyword evidence="1" id="KW-0472">Membrane</keyword>
<feature type="transmembrane region" description="Helical" evidence="1">
    <location>
        <begin position="148"/>
        <end position="169"/>
    </location>
</feature>
<dbReference type="OrthoDB" id="5816660at2"/>
<proteinExistence type="predicted"/>
<dbReference type="AlphaFoldDB" id="A0A066RLD2"/>
<evidence type="ECO:0000256" key="1">
    <source>
        <dbReference type="SAM" id="Phobius"/>
    </source>
</evidence>
<feature type="transmembrane region" description="Helical" evidence="1">
    <location>
        <begin position="34"/>
        <end position="56"/>
    </location>
</feature>
<protein>
    <submittedName>
        <fullName evidence="2">Uncharacterized protein</fullName>
    </submittedName>
</protein>
<name>A0A066RLD2_9GAMM</name>
<accession>A0A066RLD2</accession>
<comment type="caution">
    <text evidence="2">The sequence shown here is derived from an EMBL/GenBank/DDBJ whole genome shotgun (WGS) entry which is preliminary data.</text>
</comment>